<keyword evidence="8" id="KW-0902">Two-component regulatory system</keyword>
<feature type="domain" description="Histidine kinase" evidence="10">
    <location>
        <begin position="176"/>
        <end position="418"/>
    </location>
</feature>
<dbReference type="AlphaFoldDB" id="A0A4R2F839"/>
<dbReference type="PANTHER" id="PTHR43065:SF50">
    <property type="entry name" value="HISTIDINE KINASE"/>
    <property type="match status" value="1"/>
</dbReference>
<keyword evidence="5" id="KW-0547">Nucleotide-binding</keyword>
<evidence type="ECO:0000256" key="6">
    <source>
        <dbReference type="ARBA" id="ARBA00022777"/>
    </source>
</evidence>
<dbReference type="InterPro" id="IPR005467">
    <property type="entry name" value="His_kinase_dom"/>
</dbReference>
<dbReference type="InterPro" id="IPR003594">
    <property type="entry name" value="HATPase_dom"/>
</dbReference>
<dbReference type="InterPro" id="IPR013767">
    <property type="entry name" value="PAS_fold"/>
</dbReference>
<evidence type="ECO:0000256" key="9">
    <source>
        <dbReference type="SAM" id="Coils"/>
    </source>
</evidence>
<dbReference type="PRINTS" id="PR00344">
    <property type="entry name" value="BCTRLSENSOR"/>
</dbReference>
<dbReference type="InterPro" id="IPR036890">
    <property type="entry name" value="HATPase_C_sf"/>
</dbReference>
<dbReference type="SUPFAM" id="SSF55874">
    <property type="entry name" value="ATPase domain of HSP90 chaperone/DNA topoisomerase II/histidine kinase"/>
    <property type="match status" value="1"/>
</dbReference>
<keyword evidence="6" id="KW-0418">Kinase</keyword>
<dbReference type="EC" id="2.7.13.3" evidence="2"/>
<dbReference type="GO" id="GO:0000155">
    <property type="term" value="F:phosphorelay sensor kinase activity"/>
    <property type="evidence" value="ECO:0007669"/>
    <property type="project" value="InterPro"/>
</dbReference>
<comment type="caution">
    <text evidence="11">The sequence shown here is derived from an EMBL/GenBank/DDBJ whole genome shotgun (WGS) entry which is preliminary data.</text>
</comment>
<keyword evidence="3" id="KW-0597">Phosphoprotein</keyword>
<keyword evidence="12" id="KW-1185">Reference proteome</keyword>
<dbReference type="SMART" id="SM00091">
    <property type="entry name" value="PAS"/>
    <property type="match status" value="1"/>
</dbReference>
<dbReference type="RefSeq" id="WP_133040368.1">
    <property type="nucleotide sequence ID" value="NZ_SLWF01000038.1"/>
</dbReference>
<evidence type="ECO:0000256" key="4">
    <source>
        <dbReference type="ARBA" id="ARBA00022679"/>
    </source>
</evidence>
<dbReference type="EMBL" id="SLWF01000038">
    <property type="protein sequence ID" value="TCN78524.1"/>
    <property type="molecule type" value="Genomic_DNA"/>
</dbReference>
<keyword evidence="4" id="KW-0808">Transferase</keyword>
<evidence type="ECO:0000259" key="10">
    <source>
        <dbReference type="PROSITE" id="PS50109"/>
    </source>
</evidence>
<dbReference type="Gene3D" id="3.30.565.10">
    <property type="entry name" value="Histidine kinase-like ATPase, C-terminal domain"/>
    <property type="match status" value="1"/>
</dbReference>
<evidence type="ECO:0000313" key="11">
    <source>
        <dbReference type="EMBL" id="TCN78524.1"/>
    </source>
</evidence>
<dbReference type="InterPro" id="IPR003661">
    <property type="entry name" value="HisK_dim/P_dom"/>
</dbReference>
<sequence>MNNHSLASLLDKLPLGICIVDRKYRILYINSRFSTALQLPAEVRLGSSLLHECSHQAPLLQQHLDNVASRTGDSFPSDIHPPEAFEFIPETDTTTDNVNAVLHMEIVPLAINDGEVKTLCLLLDAGSCYAQVKQQMAQELAAGHEQQQQLMDKLEAARGQLVQAEKMASIGQLAAGIAHEINNPIGFIGSNLQSLQDYVERLLNIIHHTESLLNEQQRQQLQQLMVQQQFSFIRDDIKQLLEESLDGINRVAAIVNSLKSFSHVDNSDWQYADLIDGMENTLKIINNQLKYRIQLHKDYQQGLPLVYCQPMQLNQVFMNLLMNAAQAIEGNGDIWISIHTMPQDQGVEISIRDSGCGIEPQNLNKIFEPFYTTKPVGSSTGLGLSLSYSIIQKQHGKISVNSKVGEGTEFVVRIPLQGERRLRQ</sequence>
<dbReference type="InterPro" id="IPR004358">
    <property type="entry name" value="Sig_transdc_His_kin-like_C"/>
</dbReference>
<dbReference type="SMART" id="SM00388">
    <property type="entry name" value="HisKA"/>
    <property type="match status" value="1"/>
</dbReference>
<dbReference type="SUPFAM" id="SSF47384">
    <property type="entry name" value="Homodimeric domain of signal transducing histidine kinase"/>
    <property type="match status" value="1"/>
</dbReference>
<keyword evidence="9" id="KW-0175">Coiled coil</keyword>
<feature type="coiled-coil region" evidence="9">
    <location>
        <begin position="137"/>
        <end position="167"/>
    </location>
</feature>
<accession>A0A4R2F839</accession>
<dbReference type="Proteomes" id="UP000294832">
    <property type="component" value="Unassembled WGS sequence"/>
</dbReference>
<name>A0A4R2F839_9GAMM</name>
<evidence type="ECO:0000256" key="2">
    <source>
        <dbReference type="ARBA" id="ARBA00012438"/>
    </source>
</evidence>
<dbReference type="InterPro" id="IPR035965">
    <property type="entry name" value="PAS-like_dom_sf"/>
</dbReference>
<dbReference type="PROSITE" id="PS50109">
    <property type="entry name" value="HIS_KIN"/>
    <property type="match status" value="1"/>
</dbReference>
<dbReference type="InterPro" id="IPR036097">
    <property type="entry name" value="HisK_dim/P_sf"/>
</dbReference>
<dbReference type="PANTHER" id="PTHR43065">
    <property type="entry name" value="SENSOR HISTIDINE KINASE"/>
    <property type="match status" value="1"/>
</dbReference>
<reference evidence="11 12" key="1">
    <citation type="submission" date="2019-03" db="EMBL/GenBank/DDBJ databases">
        <title>Freshwater and sediment microbial communities from various areas in North America, analyzing microbe dynamics in response to fracking.</title>
        <authorList>
            <person name="Lamendella R."/>
        </authorList>
    </citation>
    <scope>NUCLEOTIDE SEQUENCE [LARGE SCALE GENOMIC DNA]</scope>
    <source>
        <strain evidence="11 12">74A</strain>
    </source>
</reference>
<dbReference type="SMART" id="SM00387">
    <property type="entry name" value="HATPase_c"/>
    <property type="match status" value="1"/>
</dbReference>
<proteinExistence type="predicted"/>
<evidence type="ECO:0000313" key="12">
    <source>
        <dbReference type="Proteomes" id="UP000294832"/>
    </source>
</evidence>
<protein>
    <recommendedName>
        <fullName evidence="2">histidine kinase</fullName>
        <ecNumber evidence="2">2.7.13.3</ecNumber>
    </recommendedName>
</protein>
<dbReference type="SUPFAM" id="SSF55785">
    <property type="entry name" value="PYP-like sensor domain (PAS domain)"/>
    <property type="match status" value="1"/>
</dbReference>
<keyword evidence="7" id="KW-0067">ATP-binding</keyword>
<evidence type="ECO:0000256" key="3">
    <source>
        <dbReference type="ARBA" id="ARBA00022553"/>
    </source>
</evidence>
<evidence type="ECO:0000256" key="5">
    <source>
        <dbReference type="ARBA" id="ARBA00022741"/>
    </source>
</evidence>
<dbReference type="Gene3D" id="3.30.450.20">
    <property type="entry name" value="PAS domain"/>
    <property type="match status" value="1"/>
</dbReference>
<dbReference type="CDD" id="cd00082">
    <property type="entry name" value="HisKA"/>
    <property type="match status" value="1"/>
</dbReference>
<dbReference type="OrthoDB" id="9772100at2"/>
<dbReference type="Pfam" id="PF00989">
    <property type="entry name" value="PAS"/>
    <property type="match status" value="1"/>
</dbReference>
<dbReference type="GO" id="GO:0005524">
    <property type="term" value="F:ATP binding"/>
    <property type="evidence" value="ECO:0007669"/>
    <property type="project" value="UniProtKB-KW"/>
</dbReference>
<dbReference type="InterPro" id="IPR000014">
    <property type="entry name" value="PAS"/>
</dbReference>
<dbReference type="Gene3D" id="1.10.287.130">
    <property type="match status" value="1"/>
</dbReference>
<dbReference type="Pfam" id="PF02518">
    <property type="entry name" value="HATPase_c"/>
    <property type="match status" value="1"/>
</dbReference>
<dbReference type="GO" id="GO:0006355">
    <property type="term" value="P:regulation of DNA-templated transcription"/>
    <property type="evidence" value="ECO:0007669"/>
    <property type="project" value="InterPro"/>
</dbReference>
<evidence type="ECO:0000256" key="8">
    <source>
        <dbReference type="ARBA" id="ARBA00023012"/>
    </source>
</evidence>
<evidence type="ECO:0000256" key="7">
    <source>
        <dbReference type="ARBA" id="ARBA00022840"/>
    </source>
</evidence>
<evidence type="ECO:0000256" key="1">
    <source>
        <dbReference type="ARBA" id="ARBA00000085"/>
    </source>
</evidence>
<organism evidence="11 12">
    <name type="scientific">Shewanella fodinae</name>
    <dbReference type="NCBI Taxonomy" id="552357"/>
    <lineage>
        <taxon>Bacteria</taxon>
        <taxon>Pseudomonadati</taxon>
        <taxon>Pseudomonadota</taxon>
        <taxon>Gammaproteobacteria</taxon>
        <taxon>Alteromonadales</taxon>
        <taxon>Shewanellaceae</taxon>
        <taxon>Shewanella</taxon>
    </lineage>
</organism>
<gene>
    <name evidence="11" type="ORF">EDC91_1388</name>
</gene>
<comment type="catalytic activity">
    <reaction evidence="1">
        <text>ATP + protein L-histidine = ADP + protein N-phospho-L-histidine.</text>
        <dbReference type="EC" id="2.7.13.3"/>
    </reaction>
</comment>